<dbReference type="PROSITE" id="PS51359">
    <property type="entry name" value="COX5B_2"/>
    <property type="match status" value="1"/>
</dbReference>
<evidence type="ECO:0000313" key="5">
    <source>
        <dbReference type="Proteomes" id="UP000186922"/>
    </source>
</evidence>
<dbReference type="GO" id="GO:0006123">
    <property type="term" value="P:mitochondrial electron transport, cytochrome c to oxygen"/>
    <property type="evidence" value="ECO:0007669"/>
    <property type="project" value="InterPro"/>
</dbReference>
<keyword evidence="1 3" id="KW-0479">Metal-binding</keyword>
<dbReference type="EMBL" id="BDGG01000005">
    <property type="protein sequence ID" value="GAU98967.1"/>
    <property type="molecule type" value="Genomic_DNA"/>
</dbReference>
<dbReference type="InterPro" id="IPR036972">
    <property type="entry name" value="Cyt_c_oxidase_su5b_sf"/>
</dbReference>
<dbReference type="AlphaFoldDB" id="A0A1D1VGR8"/>
<dbReference type="OrthoDB" id="10249250at2759"/>
<dbReference type="Gene3D" id="2.60.11.10">
    <property type="entry name" value="Cytochrome c oxidase, subunit Vb"/>
    <property type="match status" value="1"/>
</dbReference>
<feature type="binding site" evidence="3">
    <location>
        <position position="89"/>
    </location>
    <ligand>
        <name>Zn(2+)</name>
        <dbReference type="ChEBI" id="CHEBI:29105"/>
    </ligand>
</feature>
<comment type="caution">
    <text evidence="4">The sequence shown here is derived from an EMBL/GenBank/DDBJ whole genome shotgun (WGS) entry which is preliminary data.</text>
</comment>
<dbReference type="Pfam" id="PF01215">
    <property type="entry name" value="COX5B"/>
    <property type="match status" value="1"/>
</dbReference>
<dbReference type="GO" id="GO:0046872">
    <property type="term" value="F:metal ion binding"/>
    <property type="evidence" value="ECO:0007669"/>
    <property type="project" value="UniProtKB-KW"/>
</dbReference>
<gene>
    <name evidence="4" type="primary">RvY_10035-1</name>
    <name evidence="4" type="synonym">RvY_10035.1</name>
    <name evidence="4" type="ORF">RvY_10035</name>
</gene>
<dbReference type="FunFam" id="2.60.11.10:FF:000004">
    <property type="entry name" value="Cytochrome c oxidase subunit 5B"/>
    <property type="match status" value="1"/>
</dbReference>
<proteinExistence type="predicted"/>
<feature type="binding site" evidence="3">
    <location>
        <position position="111"/>
    </location>
    <ligand>
        <name>Zn(2+)</name>
        <dbReference type="ChEBI" id="CHEBI:29105"/>
    </ligand>
</feature>
<reference evidence="4 5" key="1">
    <citation type="journal article" date="2016" name="Nat. Commun.">
        <title>Extremotolerant tardigrade genome and improved radiotolerance of human cultured cells by tardigrade-unique protein.</title>
        <authorList>
            <person name="Hashimoto T."/>
            <person name="Horikawa D.D."/>
            <person name="Saito Y."/>
            <person name="Kuwahara H."/>
            <person name="Kozuka-Hata H."/>
            <person name="Shin-I T."/>
            <person name="Minakuchi Y."/>
            <person name="Ohishi K."/>
            <person name="Motoyama A."/>
            <person name="Aizu T."/>
            <person name="Enomoto A."/>
            <person name="Kondo K."/>
            <person name="Tanaka S."/>
            <person name="Hara Y."/>
            <person name="Koshikawa S."/>
            <person name="Sagara H."/>
            <person name="Miura T."/>
            <person name="Yokobori S."/>
            <person name="Miyagawa K."/>
            <person name="Suzuki Y."/>
            <person name="Kubo T."/>
            <person name="Oyama M."/>
            <person name="Kohara Y."/>
            <person name="Fujiyama A."/>
            <person name="Arakawa K."/>
            <person name="Katayama T."/>
            <person name="Toyoda A."/>
            <person name="Kunieda T."/>
        </authorList>
    </citation>
    <scope>NUCLEOTIDE SEQUENCE [LARGE SCALE GENOMIC DNA]</scope>
    <source>
        <strain evidence="4 5">YOKOZUNA-1</strain>
    </source>
</reference>
<protein>
    <submittedName>
        <fullName evidence="4">Uncharacterized protein</fullName>
    </submittedName>
</protein>
<evidence type="ECO:0000256" key="3">
    <source>
        <dbReference type="PIRSR" id="PIRSR602124-1"/>
    </source>
</evidence>
<keyword evidence="2 3" id="KW-0862">Zinc</keyword>
<dbReference type="GO" id="GO:0005740">
    <property type="term" value="C:mitochondrial envelope"/>
    <property type="evidence" value="ECO:0007669"/>
    <property type="project" value="InterPro"/>
</dbReference>
<name>A0A1D1VGR8_RAMVA</name>
<dbReference type="PANTHER" id="PTHR10122">
    <property type="entry name" value="CYTOCHROME C OXIDASE SUBUNIT 5B, MITOCHONDRIAL"/>
    <property type="match status" value="1"/>
</dbReference>
<accession>A0A1D1VGR8</accession>
<evidence type="ECO:0000313" key="4">
    <source>
        <dbReference type="EMBL" id="GAU98967.1"/>
    </source>
</evidence>
<dbReference type="PANTHER" id="PTHR10122:SF0">
    <property type="entry name" value="CYTOCHROME C OXIDASE SUBUNIT 5B, ISOFORM A-RELATED"/>
    <property type="match status" value="1"/>
</dbReference>
<dbReference type="Proteomes" id="UP000186922">
    <property type="component" value="Unassembled WGS sequence"/>
</dbReference>
<feature type="binding site" evidence="3">
    <location>
        <position position="113"/>
    </location>
    <ligand>
        <name>Zn(2+)</name>
        <dbReference type="ChEBI" id="CHEBI:29105"/>
    </ligand>
</feature>
<evidence type="ECO:0000256" key="2">
    <source>
        <dbReference type="ARBA" id="ARBA00022833"/>
    </source>
</evidence>
<dbReference type="SUPFAM" id="SSF57802">
    <property type="entry name" value="Rubredoxin-like"/>
    <property type="match status" value="1"/>
</dbReference>
<evidence type="ECO:0000256" key="1">
    <source>
        <dbReference type="ARBA" id="ARBA00022723"/>
    </source>
</evidence>
<dbReference type="GO" id="GO:0045277">
    <property type="term" value="C:respiratory chain complex IV"/>
    <property type="evidence" value="ECO:0007669"/>
    <property type="project" value="InterPro"/>
</dbReference>
<feature type="binding site" evidence="3">
    <location>
        <position position="91"/>
    </location>
    <ligand>
        <name>Zn(2+)</name>
        <dbReference type="ChEBI" id="CHEBI:29105"/>
    </ligand>
</feature>
<sequence>MVFAVIRAVAQRAPCNALTIGARTLFGVKMPKYGPDPLDLATGLEKKEMMARAAGNDDPFEIAAVKRGVGTREQPTEIPSMADSRIIGCICNEDSLYVAYMTLHMGEPKRCECGHWFNLVPGNGITHPSWIL</sequence>
<organism evidence="4 5">
    <name type="scientific">Ramazzottius varieornatus</name>
    <name type="common">Water bear</name>
    <name type="synonym">Tardigrade</name>
    <dbReference type="NCBI Taxonomy" id="947166"/>
    <lineage>
        <taxon>Eukaryota</taxon>
        <taxon>Metazoa</taxon>
        <taxon>Ecdysozoa</taxon>
        <taxon>Tardigrada</taxon>
        <taxon>Eutardigrada</taxon>
        <taxon>Parachela</taxon>
        <taxon>Hypsibioidea</taxon>
        <taxon>Ramazzottiidae</taxon>
        <taxon>Ramazzottius</taxon>
    </lineage>
</organism>
<dbReference type="STRING" id="947166.A0A1D1VGR8"/>
<dbReference type="CDD" id="cd00924">
    <property type="entry name" value="Cyt_c_Oxidase_Vb"/>
    <property type="match status" value="1"/>
</dbReference>
<dbReference type="InterPro" id="IPR002124">
    <property type="entry name" value="Cyt_c_oxidase_su5b"/>
</dbReference>
<keyword evidence="5" id="KW-1185">Reference proteome</keyword>